<evidence type="ECO:0000313" key="5">
    <source>
        <dbReference type="EMBL" id="RGK46636.1"/>
    </source>
</evidence>
<dbReference type="Gene3D" id="1.10.10.2840">
    <property type="entry name" value="PucR C-terminal helix-turn-helix domain"/>
    <property type="match status" value="1"/>
</dbReference>
<dbReference type="Gene3D" id="3.40.50.11890">
    <property type="match status" value="1"/>
</dbReference>
<dbReference type="InterPro" id="IPR010327">
    <property type="entry name" value="FldB/FldC_alpha/beta"/>
</dbReference>
<keyword evidence="3" id="KW-0411">Iron-sulfur</keyword>
<dbReference type="EMBL" id="QSAJ01000040">
    <property type="protein sequence ID" value="RGW50546.1"/>
    <property type="molecule type" value="Genomic_DNA"/>
</dbReference>
<dbReference type="AlphaFoldDB" id="A0A395XKP0"/>
<dbReference type="EMBL" id="QRWH01000030">
    <property type="protein sequence ID" value="RGT06019.1"/>
    <property type="molecule type" value="Genomic_DNA"/>
</dbReference>
<dbReference type="EMBL" id="QSQQ01000014">
    <property type="protein sequence ID" value="RGK46636.1"/>
    <property type="molecule type" value="Genomic_DNA"/>
</dbReference>
<reference evidence="8 9" key="1">
    <citation type="submission" date="2018-08" db="EMBL/GenBank/DDBJ databases">
        <title>A genome reference for cultivated species of the human gut microbiota.</title>
        <authorList>
            <person name="Zou Y."/>
            <person name="Xue W."/>
            <person name="Luo G."/>
        </authorList>
    </citation>
    <scope>NUCLEOTIDE SEQUENCE [LARGE SCALE GENOMIC DNA]</scope>
    <source>
        <strain evidence="7 9">AF12-11</strain>
        <strain evidence="6 10">AF19-4AC</strain>
        <strain evidence="5 8">TF11-11</strain>
    </source>
</reference>
<evidence type="ECO:0000313" key="6">
    <source>
        <dbReference type="EMBL" id="RGT06019.1"/>
    </source>
</evidence>
<evidence type="ECO:0000256" key="3">
    <source>
        <dbReference type="ARBA" id="ARBA00023014"/>
    </source>
</evidence>
<dbReference type="GO" id="GO:0051536">
    <property type="term" value="F:iron-sulfur cluster binding"/>
    <property type="evidence" value="ECO:0007669"/>
    <property type="project" value="UniProtKB-KW"/>
</dbReference>
<organism evidence="7 9">
    <name type="scientific">Dorea formicigenerans</name>
    <dbReference type="NCBI Taxonomy" id="39486"/>
    <lineage>
        <taxon>Bacteria</taxon>
        <taxon>Bacillati</taxon>
        <taxon>Bacillota</taxon>
        <taxon>Clostridia</taxon>
        <taxon>Lachnospirales</taxon>
        <taxon>Lachnospiraceae</taxon>
        <taxon>Dorea</taxon>
    </lineage>
</organism>
<dbReference type="Proteomes" id="UP000283630">
    <property type="component" value="Unassembled WGS sequence"/>
</dbReference>
<dbReference type="NCBIfam" id="NF040772">
    <property type="entry name" value="double_cubane"/>
    <property type="match status" value="1"/>
</dbReference>
<protein>
    <recommendedName>
        <fullName evidence="4">PucR C-terminal helix-turn-helix domain-containing protein</fullName>
    </recommendedName>
</protein>
<sequence>MKIVKELPEIFDEFGEQRRKAFLEIKQYKEKGMPVVGMYCAYFPPELAIAAGAVPVALCSFSQETIPVAEHRMPKSMCPLVKSSYGFAVEDKCPLFHFTDLIIGETTCDGKKKMYEMMSEFKPVHIMELPNCPSERGYEFWRQEIVRMKEKLEDFFQVVITEEKLRQAVHLNNRIRMSLKNLCDVMKLDPAPVTGEDIQKMVLGSKYRFDFENTPEIVEQVRKQILDEYQKGKKLGERVRILVTGCPIGGDTLKVIRAIENNGGVVVATENCSGVRSLATMVEEDTEDIYGAIAKKYLSTGCSIMTPNDNRIDLLGEIIDEYHVDGVVEVILSGCHSTGAESYYIKKFVNEEKHLPYISIDTDYSTADMGQIVTRLTAFIEMIQTEKSDNTNQNVDIDYCYKIVLSEVNAGSDDQHIFQKIWDYVGIPVCSYDEKGKLSAGAQEVRMEVCKDKIERLRVDGSGKLVAGIPENIPRTNVEKILNILLKGQDMRRQLQRCGEKKNPDYLWLLSEDKELLKNICRHIREEATLAELGYDCEGERVFVYGLQGRDQRCKLIELCHTCVQRIDSRVLVGNGFQEMSFKEDNYKMQSQILQIAAHTKEKVILIENYYYELAMKCIAEESEGRVEYEKELDALKVGGKDLQDTLYWYLRMKRNISCTAAKLKIHRNTLIPRLEKINDILELDNLDGKECEKLLVSLEIERMKNNKSSEKQ</sequence>
<dbReference type="Gene3D" id="1.20.1270.370">
    <property type="match status" value="1"/>
</dbReference>
<evidence type="ECO:0000313" key="7">
    <source>
        <dbReference type="EMBL" id="RGW50546.1"/>
    </source>
</evidence>
<keyword evidence="3" id="KW-0408">Iron</keyword>
<evidence type="ECO:0000313" key="8">
    <source>
        <dbReference type="Proteomes" id="UP000261208"/>
    </source>
</evidence>
<comment type="similarity">
    <text evidence="2">Belongs to the FldB/FldC dehydratase alpha/beta subunit family.</text>
</comment>
<evidence type="ECO:0000256" key="2">
    <source>
        <dbReference type="ARBA" id="ARBA00005806"/>
    </source>
</evidence>
<evidence type="ECO:0000313" key="10">
    <source>
        <dbReference type="Proteomes" id="UP000283630"/>
    </source>
</evidence>
<name>A0A395XKP0_9FIRM</name>
<comment type="caution">
    <text evidence="7">The sequence shown here is derived from an EMBL/GenBank/DDBJ whole genome shotgun (WGS) entry which is preliminary data.</text>
</comment>
<accession>A0A395XKP0</accession>
<dbReference type="InterPro" id="IPR047678">
    <property type="entry name" value="YjiM-like"/>
</dbReference>
<proteinExistence type="inferred from homology"/>
<dbReference type="Pfam" id="PF13556">
    <property type="entry name" value="HTH_30"/>
    <property type="match status" value="1"/>
</dbReference>
<dbReference type="Pfam" id="PF06050">
    <property type="entry name" value="HGD-D"/>
    <property type="match status" value="1"/>
</dbReference>
<gene>
    <name evidence="7" type="ORF">DWV67_13335</name>
    <name evidence="6" type="ORF">DWX53_16425</name>
    <name evidence="5" type="ORF">DXD10_10755</name>
</gene>
<keyword evidence="3" id="KW-0479">Metal-binding</keyword>
<dbReference type="Proteomes" id="UP000261208">
    <property type="component" value="Unassembled WGS sequence"/>
</dbReference>
<feature type="domain" description="PucR C-terminal helix-turn-helix" evidence="4">
    <location>
        <begin position="644"/>
        <end position="700"/>
    </location>
</feature>
<evidence type="ECO:0000259" key="4">
    <source>
        <dbReference type="Pfam" id="PF13556"/>
    </source>
</evidence>
<evidence type="ECO:0000313" key="9">
    <source>
        <dbReference type="Proteomes" id="UP000266376"/>
    </source>
</evidence>
<comment type="cofactor">
    <cofactor evidence="1">
        <name>[4Fe-4S] cluster</name>
        <dbReference type="ChEBI" id="CHEBI:49883"/>
    </cofactor>
</comment>
<dbReference type="InterPro" id="IPR025736">
    <property type="entry name" value="PucR_C-HTH_dom"/>
</dbReference>
<dbReference type="Proteomes" id="UP000266376">
    <property type="component" value="Unassembled WGS sequence"/>
</dbReference>
<dbReference type="InterPro" id="IPR042070">
    <property type="entry name" value="PucR_C-HTH_sf"/>
</dbReference>
<dbReference type="PANTHER" id="PTHR30548">
    <property type="entry name" value="2-HYDROXYGLUTARYL-COA DEHYDRATASE, D-COMPONENT-RELATED"/>
    <property type="match status" value="1"/>
</dbReference>
<dbReference type="PANTHER" id="PTHR30548:SF6">
    <property type="entry name" value="DEHYDRATASE SUBUNIT YJIM-RELATED"/>
    <property type="match status" value="1"/>
</dbReference>
<dbReference type="RefSeq" id="WP_117650163.1">
    <property type="nucleotide sequence ID" value="NZ_CABJBB010000011.1"/>
</dbReference>
<dbReference type="GO" id="GO:0016836">
    <property type="term" value="F:hydro-lyase activity"/>
    <property type="evidence" value="ECO:0007669"/>
    <property type="project" value="UniProtKB-ARBA"/>
</dbReference>
<dbReference type="Gene3D" id="3.40.50.11900">
    <property type="match status" value="1"/>
</dbReference>
<evidence type="ECO:0000256" key="1">
    <source>
        <dbReference type="ARBA" id="ARBA00001966"/>
    </source>
</evidence>